<reference evidence="2" key="2">
    <citation type="submission" date="2023-04" db="EMBL/GenBank/DDBJ databases">
        <authorList>
            <person name="Bruccoleri R.E."/>
            <person name="Oakeley E.J."/>
            <person name="Faust A.-M."/>
            <person name="Dessus-Babus S."/>
            <person name="Altorfer M."/>
            <person name="Burckhardt D."/>
            <person name="Oertli M."/>
            <person name="Naumann U."/>
            <person name="Petersen F."/>
            <person name="Wong J."/>
        </authorList>
    </citation>
    <scope>NUCLEOTIDE SEQUENCE</scope>
    <source>
        <strain evidence="2">GSM-AAB239-AS_SAM_17_03QT</strain>
        <tissue evidence="2">Leaf</tissue>
    </source>
</reference>
<name>A0AAX6GNY6_IRIPA</name>
<dbReference type="EMBL" id="JANAVB010017598">
    <property type="protein sequence ID" value="KAJ6830440.1"/>
    <property type="molecule type" value="Genomic_DNA"/>
</dbReference>
<accession>A0AAX6GNY6</accession>
<organism evidence="2 3">
    <name type="scientific">Iris pallida</name>
    <name type="common">Sweet iris</name>
    <dbReference type="NCBI Taxonomy" id="29817"/>
    <lineage>
        <taxon>Eukaryota</taxon>
        <taxon>Viridiplantae</taxon>
        <taxon>Streptophyta</taxon>
        <taxon>Embryophyta</taxon>
        <taxon>Tracheophyta</taxon>
        <taxon>Spermatophyta</taxon>
        <taxon>Magnoliopsida</taxon>
        <taxon>Liliopsida</taxon>
        <taxon>Asparagales</taxon>
        <taxon>Iridaceae</taxon>
        <taxon>Iridoideae</taxon>
        <taxon>Irideae</taxon>
        <taxon>Iris</taxon>
    </lineage>
</organism>
<keyword evidence="1" id="KW-0472">Membrane</keyword>
<reference evidence="2" key="1">
    <citation type="journal article" date="2023" name="GigaByte">
        <title>Genome assembly of the bearded iris, Iris pallida Lam.</title>
        <authorList>
            <person name="Bruccoleri R.E."/>
            <person name="Oakeley E.J."/>
            <person name="Faust A.M.E."/>
            <person name="Altorfer M."/>
            <person name="Dessus-Babus S."/>
            <person name="Burckhardt D."/>
            <person name="Oertli M."/>
            <person name="Naumann U."/>
            <person name="Petersen F."/>
            <person name="Wong J."/>
        </authorList>
    </citation>
    <scope>NUCLEOTIDE SEQUENCE</scope>
    <source>
        <strain evidence="2">GSM-AAB239-AS_SAM_17_03QT</strain>
    </source>
</reference>
<proteinExistence type="predicted"/>
<keyword evidence="1" id="KW-0812">Transmembrane</keyword>
<protein>
    <submittedName>
        <fullName evidence="2">Uncharacterized protein</fullName>
    </submittedName>
</protein>
<dbReference type="AlphaFoldDB" id="A0AAX6GNY6"/>
<dbReference type="Proteomes" id="UP001140949">
    <property type="component" value="Unassembled WGS sequence"/>
</dbReference>
<keyword evidence="3" id="KW-1185">Reference proteome</keyword>
<evidence type="ECO:0000313" key="3">
    <source>
        <dbReference type="Proteomes" id="UP001140949"/>
    </source>
</evidence>
<evidence type="ECO:0000313" key="2">
    <source>
        <dbReference type="EMBL" id="KAJ6830440.1"/>
    </source>
</evidence>
<keyword evidence="1" id="KW-1133">Transmembrane helix</keyword>
<comment type="caution">
    <text evidence="2">The sequence shown here is derived from an EMBL/GenBank/DDBJ whole genome shotgun (WGS) entry which is preliminary data.</text>
</comment>
<gene>
    <name evidence="2" type="ORF">M6B38_354385</name>
</gene>
<sequence>MLQHCHLYLLFIGAALAAIHWSCTCCHLLFFL</sequence>
<feature type="transmembrane region" description="Helical" evidence="1">
    <location>
        <begin position="7"/>
        <end position="30"/>
    </location>
</feature>
<evidence type="ECO:0000256" key="1">
    <source>
        <dbReference type="SAM" id="Phobius"/>
    </source>
</evidence>